<evidence type="ECO:0000313" key="3">
    <source>
        <dbReference type="Proteomes" id="UP000616201"/>
    </source>
</evidence>
<feature type="chain" id="PRO_5037113005" description="DUF4359 domain-containing protein" evidence="1">
    <location>
        <begin position="21"/>
        <end position="122"/>
    </location>
</feature>
<evidence type="ECO:0008006" key="4">
    <source>
        <dbReference type="Google" id="ProtNLM"/>
    </source>
</evidence>
<name>A0A928UTD5_9SPHI</name>
<dbReference type="EMBL" id="PRDK01000003">
    <property type="protein sequence ID" value="MBE8712981.1"/>
    <property type="molecule type" value="Genomic_DNA"/>
</dbReference>
<gene>
    <name evidence="2" type="ORF">C4F49_04745</name>
</gene>
<dbReference type="AlphaFoldDB" id="A0A928UTD5"/>
<dbReference type="RefSeq" id="WP_196935750.1">
    <property type="nucleotide sequence ID" value="NZ_MU158698.1"/>
</dbReference>
<reference evidence="2" key="1">
    <citation type="submission" date="2018-02" db="EMBL/GenBank/DDBJ databases">
        <authorList>
            <person name="Vasarhelyi B.M."/>
            <person name="Deshmukh S."/>
            <person name="Balint B."/>
            <person name="Kukolya J."/>
        </authorList>
    </citation>
    <scope>NUCLEOTIDE SEQUENCE</scope>
    <source>
        <strain evidence="2">KB22</strain>
    </source>
</reference>
<comment type="caution">
    <text evidence="2">The sequence shown here is derived from an EMBL/GenBank/DDBJ whole genome shotgun (WGS) entry which is preliminary data.</text>
</comment>
<feature type="signal peptide" evidence="1">
    <location>
        <begin position="1"/>
        <end position="20"/>
    </location>
</feature>
<evidence type="ECO:0000256" key="1">
    <source>
        <dbReference type="SAM" id="SignalP"/>
    </source>
</evidence>
<organism evidence="2 3">
    <name type="scientific">Sphingobacterium hungaricum</name>
    <dbReference type="NCBI Taxonomy" id="2082723"/>
    <lineage>
        <taxon>Bacteria</taxon>
        <taxon>Pseudomonadati</taxon>
        <taxon>Bacteroidota</taxon>
        <taxon>Sphingobacteriia</taxon>
        <taxon>Sphingobacteriales</taxon>
        <taxon>Sphingobacteriaceae</taxon>
        <taxon>Sphingobacterium</taxon>
    </lineage>
</organism>
<evidence type="ECO:0000313" key="2">
    <source>
        <dbReference type="EMBL" id="MBE8712981.1"/>
    </source>
</evidence>
<dbReference type="Proteomes" id="UP000616201">
    <property type="component" value="Unassembled WGS sequence"/>
</dbReference>
<accession>A0A928UTD5</accession>
<sequence length="122" mass="13983">MSKKRIFAILALILCIAAFLTNPKEEEHEAAVRDKAKEILKKQLDYKNQDAIDFGMTLFGDNLIDQFMQNSVRVKNYYFFSLTSIAWQGKETVIGVGAFNHIWLSKKIDEKADEIIAVIKNI</sequence>
<protein>
    <recommendedName>
        <fullName evidence="4">DUF4359 domain-containing protein</fullName>
    </recommendedName>
</protein>
<proteinExistence type="predicted"/>
<keyword evidence="3" id="KW-1185">Reference proteome</keyword>
<keyword evidence="1" id="KW-0732">Signal</keyword>